<dbReference type="EMBL" id="ACQA01000002">
    <property type="protein sequence ID" value="EEQ94428.1"/>
    <property type="molecule type" value="Genomic_DNA"/>
</dbReference>
<evidence type="ECO:0000313" key="2">
    <source>
        <dbReference type="EMBL" id="EEQ94428.1"/>
    </source>
</evidence>
<dbReference type="InterPro" id="IPR047650">
    <property type="entry name" value="Transpos_IS110"/>
</dbReference>
<dbReference type="AlphaFoldDB" id="C4WQ87"/>
<name>C4WQ87_9HYPH</name>
<sequence length="281" mass="30685">MFHVVGLDPAGHHPIQKATFRRDTVLQFFEGATPTIVGIEACPGSPWLARKLQGFGHTVRIVAAKFVEPFVKSNKSDIIDAEAIAGAVTRPTMRFVEVRTSDQIDVQALHRVRGTRPPPGSAHQGYMPDARLLPRILHCDASGAGKFKADMPRVLEDEDNDLSAPMRQLLMSLFEDIRYLEQRIAEVSRQIEAAANADDTARRLMTVPGIGALTATGLLAAAGTGRQFKRTRDMAAWLGLVPRGHSTGGKTTLLGISKRGRYIGNRVHGLCNIISQRSVSY</sequence>
<evidence type="ECO:0000313" key="3">
    <source>
        <dbReference type="Proteomes" id="UP000004386"/>
    </source>
</evidence>
<dbReference type="InterPro" id="IPR003346">
    <property type="entry name" value="Transposase_20"/>
</dbReference>
<dbReference type="RefSeq" id="WP_006469782.1">
    <property type="nucleotide sequence ID" value="NZ_ACQA01000002.1"/>
</dbReference>
<comment type="caution">
    <text evidence="2">The sequence shown here is derived from an EMBL/GenBank/DDBJ whole genome shotgun (WGS) entry which is preliminary data.</text>
</comment>
<dbReference type="NCBIfam" id="NF033542">
    <property type="entry name" value="transpos_IS110"/>
    <property type="match status" value="1"/>
</dbReference>
<dbReference type="PANTHER" id="PTHR33055">
    <property type="entry name" value="TRANSPOSASE FOR INSERTION SEQUENCE ELEMENT IS1111A"/>
    <property type="match status" value="1"/>
</dbReference>
<evidence type="ECO:0000259" key="1">
    <source>
        <dbReference type="Pfam" id="PF02371"/>
    </source>
</evidence>
<dbReference type="GeneID" id="99613987"/>
<dbReference type="Proteomes" id="UP000004386">
    <property type="component" value="Unassembled WGS sequence"/>
</dbReference>
<dbReference type="GO" id="GO:0003677">
    <property type="term" value="F:DNA binding"/>
    <property type="evidence" value="ECO:0007669"/>
    <property type="project" value="InterPro"/>
</dbReference>
<feature type="domain" description="Transposase IS116/IS110/IS902 C-terminal" evidence="1">
    <location>
        <begin position="201"/>
        <end position="261"/>
    </location>
</feature>
<protein>
    <submittedName>
        <fullName evidence="2">Transposase for insertion sequence element IS1328</fullName>
    </submittedName>
</protein>
<dbReference type="HOGENOM" id="CLU_036902_3_1_5"/>
<reference evidence="2 3" key="1">
    <citation type="submission" date="2009-05" db="EMBL/GenBank/DDBJ databases">
        <authorList>
            <person name="Setubal J.C."/>
            <person name="Boyle S."/>
            <person name="Crasta O.R."/>
            <person name="Gillespie J.J."/>
            <person name="Kenyon R.W."/>
            <person name="Lu J."/>
            <person name="Mane S."/>
            <person name="Nagrani S."/>
            <person name="Shallom J.M."/>
            <person name="Shallom S."/>
            <person name="Shukla M."/>
            <person name="Snyder E.E."/>
            <person name="Sobral B.W."/>
            <person name="Wattam A.R."/>
            <person name="Will R."/>
            <person name="Williams K."/>
            <person name="Yoo H."/>
            <person name="Munk C."/>
            <person name="Tapia R."/>
            <person name="Green L."/>
            <person name="Rogers Y."/>
            <person name="Detter J.C."/>
            <person name="Bruce D."/>
            <person name="Brettin T.S."/>
            <person name="Tsolis R."/>
        </authorList>
    </citation>
    <scope>NUCLEOTIDE SEQUENCE [LARGE SCALE GENOMIC DNA]</scope>
    <source>
        <strain evidence="2 3">LMG 3301</strain>
    </source>
</reference>
<dbReference type="PANTHER" id="PTHR33055:SF3">
    <property type="entry name" value="PUTATIVE TRANSPOSASE FOR IS117-RELATED"/>
    <property type="match status" value="1"/>
</dbReference>
<organism evidence="2 3">
    <name type="scientific">Brucella intermedia LMG 3301</name>
    <dbReference type="NCBI Taxonomy" id="641118"/>
    <lineage>
        <taxon>Bacteria</taxon>
        <taxon>Pseudomonadati</taxon>
        <taxon>Pseudomonadota</taxon>
        <taxon>Alphaproteobacteria</taxon>
        <taxon>Hyphomicrobiales</taxon>
        <taxon>Brucellaceae</taxon>
        <taxon>Brucella/Ochrobactrum group</taxon>
        <taxon>Brucella</taxon>
    </lineage>
</organism>
<dbReference type="GO" id="GO:0006313">
    <property type="term" value="P:DNA transposition"/>
    <property type="evidence" value="ECO:0007669"/>
    <property type="project" value="InterPro"/>
</dbReference>
<dbReference type="Pfam" id="PF02371">
    <property type="entry name" value="Transposase_20"/>
    <property type="match status" value="1"/>
</dbReference>
<accession>C4WQ87</accession>
<proteinExistence type="predicted"/>
<dbReference type="GO" id="GO:0004803">
    <property type="term" value="F:transposase activity"/>
    <property type="evidence" value="ECO:0007669"/>
    <property type="project" value="InterPro"/>
</dbReference>
<gene>
    <name evidence="2" type="ORF">OINT_2001657</name>
</gene>